<organism evidence="1 2">
    <name type="scientific">Bowmanella pacifica</name>
    <dbReference type="NCBI Taxonomy" id="502051"/>
    <lineage>
        <taxon>Bacteria</taxon>
        <taxon>Pseudomonadati</taxon>
        <taxon>Pseudomonadota</taxon>
        <taxon>Gammaproteobacteria</taxon>
        <taxon>Alteromonadales</taxon>
        <taxon>Alteromonadaceae</taxon>
        <taxon>Bowmanella</taxon>
    </lineage>
</organism>
<protein>
    <recommendedName>
        <fullName evidence="3">Alternative ribosome-rescue factor</fullName>
    </recommendedName>
</protein>
<dbReference type="Proteomes" id="UP000606935">
    <property type="component" value="Unassembled WGS sequence"/>
</dbReference>
<dbReference type="InterPro" id="IPR005589">
    <property type="entry name" value="ArfA"/>
</dbReference>
<dbReference type="RefSeq" id="WP_188698234.1">
    <property type="nucleotide sequence ID" value="NZ_BMLS01000007.1"/>
</dbReference>
<dbReference type="Pfam" id="PF03889">
    <property type="entry name" value="ArfA"/>
    <property type="match status" value="1"/>
</dbReference>
<evidence type="ECO:0008006" key="3">
    <source>
        <dbReference type="Google" id="ProtNLM"/>
    </source>
</evidence>
<reference evidence="1" key="2">
    <citation type="submission" date="2020-09" db="EMBL/GenBank/DDBJ databases">
        <authorList>
            <person name="Sun Q."/>
            <person name="Zhou Y."/>
        </authorList>
    </citation>
    <scope>NUCLEOTIDE SEQUENCE</scope>
    <source>
        <strain evidence="1">CGMCC 1.7086</strain>
    </source>
</reference>
<name>A0A917Z4I5_9ALTE</name>
<dbReference type="AlphaFoldDB" id="A0A917Z4I5"/>
<proteinExistence type="predicted"/>
<evidence type="ECO:0000313" key="2">
    <source>
        <dbReference type="Proteomes" id="UP000606935"/>
    </source>
</evidence>
<reference evidence="1" key="1">
    <citation type="journal article" date="2014" name="Int. J. Syst. Evol. Microbiol.">
        <title>Complete genome sequence of Corynebacterium casei LMG S-19264T (=DSM 44701T), isolated from a smear-ripened cheese.</title>
        <authorList>
            <consortium name="US DOE Joint Genome Institute (JGI-PGF)"/>
            <person name="Walter F."/>
            <person name="Albersmeier A."/>
            <person name="Kalinowski J."/>
            <person name="Ruckert C."/>
        </authorList>
    </citation>
    <scope>NUCLEOTIDE SEQUENCE</scope>
    <source>
        <strain evidence="1">CGMCC 1.7086</strain>
    </source>
</reference>
<dbReference type="GO" id="GO:0072344">
    <property type="term" value="P:rescue of stalled ribosome"/>
    <property type="evidence" value="ECO:0007669"/>
    <property type="project" value="InterPro"/>
</dbReference>
<sequence length="64" mass="7129">MARSKDTPHQHERGVINDNALKALVTSKLFTTRVVKAKKGKGSYSRKGRNSKNYAFFVCGLFAV</sequence>
<dbReference type="EMBL" id="BMLS01000007">
    <property type="protein sequence ID" value="GGO73743.1"/>
    <property type="molecule type" value="Genomic_DNA"/>
</dbReference>
<keyword evidence="2" id="KW-1185">Reference proteome</keyword>
<gene>
    <name evidence="1" type="ORF">GCM10010982_34980</name>
</gene>
<evidence type="ECO:0000313" key="1">
    <source>
        <dbReference type="EMBL" id="GGO73743.1"/>
    </source>
</evidence>
<comment type="caution">
    <text evidence="1">The sequence shown here is derived from an EMBL/GenBank/DDBJ whole genome shotgun (WGS) entry which is preliminary data.</text>
</comment>
<accession>A0A917Z4I5</accession>